<dbReference type="GO" id="GO:0016020">
    <property type="term" value="C:membrane"/>
    <property type="evidence" value="ECO:0007669"/>
    <property type="project" value="TreeGrafter"/>
</dbReference>
<keyword evidence="1 3" id="KW-0378">Hydrolase</keyword>
<keyword evidence="4" id="KW-1185">Reference proteome</keyword>
<dbReference type="InterPro" id="IPR029058">
    <property type="entry name" value="AB_hydrolase_fold"/>
</dbReference>
<dbReference type="SUPFAM" id="SSF53474">
    <property type="entry name" value="alpha/beta-Hydrolases"/>
    <property type="match status" value="1"/>
</dbReference>
<name>A0A2S5GE43_9BACL</name>
<protein>
    <submittedName>
        <fullName evidence="3">Hydrolase</fullName>
    </submittedName>
</protein>
<evidence type="ECO:0000259" key="2">
    <source>
        <dbReference type="Pfam" id="PF00561"/>
    </source>
</evidence>
<proteinExistence type="predicted"/>
<dbReference type="OrthoDB" id="9805423at2"/>
<gene>
    <name evidence="3" type="ORF">C4B60_03650</name>
</gene>
<dbReference type="RefSeq" id="WP_104056665.1">
    <property type="nucleotide sequence ID" value="NZ_PREZ01000002.1"/>
</dbReference>
<reference evidence="3 4" key="1">
    <citation type="submission" date="2018-02" db="EMBL/GenBank/DDBJ databases">
        <title>Jeotgalibacillus proteolyticum sp. nov. a protease producing bacterium isolated from ocean sediments of Laizhou Bay.</title>
        <authorList>
            <person name="Li Y."/>
        </authorList>
    </citation>
    <scope>NUCLEOTIDE SEQUENCE [LARGE SCALE GENOMIC DNA]</scope>
    <source>
        <strain evidence="3 4">22-7</strain>
    </source>
</reference>
<dbReference type="Pfam" id="PF00561">
    <property type="entry name" value="Abhydrolase_1"/>
    <property type="match status" value="1"/>
</dbReference>
<dbReference type="InterPro" id="IPR000073">
    <property type="entry name" value="AB_hydrolase_1"/>
</dbReference>
<dbReference type="EMBL" id="PREZ01000002">
    <property type="protein sequence ID" value="PPA71174.1"/>
    <property type="molecule type" value="Genomic_DNA"/>
</dbReference>
<comment type="caution">
    <text evidence="3">The sequence shown here is derived from an EMBL/GenBank/DDBJ whole genome shotgun (WGS) entry which is preliminary data.</text>
</comment>
<sequence>MPYASVRKDLALYYEVKGEGLPIVFIHPFVMGKNIFMHQGPLAKKYKIIRYDLAGHGESTRGSEAVTIRLLAEDLKNLLDQLEIDQAAVCGYSHGGLVAQEFALLYPDRTVALILSGGYPKLTTITPKFFIKSVMLMAKARMIPLAAKLQAKLNKYFSEDEKDIYDYARKADAKRVYEYCKAGLEYDSTPALKRLTMPVLLLYGSLEKPMHRYGIPFEKQAPNTKVMFIDKGTHQLPSRSFSAFNRALDDFLQEIEKSRAPQ</sequence>
<organism evidence="3 4">
    <name type="scientific">Jeotgalibacillus proteolyticus</name>
    <dbReference type="NCBI Taxonomy" id="2082395"/>
    <lineage>
        <taxon>Bacteria</taxon>
        <taxon>Bacillati</taxon>
        <taxon>Bacillota</taxon>
        <taxon>Bacilli</taxon>
        <taxon>Bacillales</taxon>
        <taxon>Caryophanaceae</taxon>
        <taxon>Jeotgalibacillus</taxon>
    </lineage>
</organism>
<dbReference type="PRINTS" id="PR00111">
    <property type="entry name" value="ABHYDROLASE"/>
</dbReference>
<dbReference type="Proteomes" id="UP000239047">
    <property type="component" value="Unassembled WGS sequence"/>
</dbReference>
<accession>A0A2S5GE43</accession>
<dbReference type="PANTHER" id="PTHR43798:SF31">
    <property type="entry name" value="AB HYDROLASE SUPERFAMILY PROTEIN YCLE"/>
    <property type="match status" value="1"/>
</dbReference>
<dbReference type="GO" id="GO:0016787">
    <property type="term" value="F:hydrolase activity"/>
    <property type="evidence" value="ECO:0007669"/>
    <property type="project" value="UniProtKB-KW"/>
</dbReference>
<evidence type="ECO:0000313" key="3">
    <source>
        <dbReference type="EMBL" id="PPA71174.1"/>
    </source>
</evidence>
<evidence type="ECO:0000256" key="1">
    <source>
        <dbReference type="ARBA" id="ARBA00022801"/>
    </source>
</evidence>
<feature type="domain" description="AB hydrolase-1" evidence="2">
    <location>
        <begin position="22"/>
        <end position="234"/>
    </location>
</feature>
<evidence type="ECO:0000313" key="4">
    <source>
        <dbReference type="Proteomes" id="UP000239047"/>
    </source>
</evidence>
<dbReference type="InterPro" id="IPR050266">
    <property type="entry name" value="AB_hydrolase_sf"/>
</dbReference>
<dbReference type="PANTHER" id="PTHR43798">
    <property type="entry name" value="MONOACYLGLYCEROL LIPASE"/>
    <property type="match status" value="1"/>
</dbReference>
<dbReference type="Gene3D" id="3.40.50.1820">
    <property type="entry name" value="alpha/beta hydrolase"/>
    <property type="match status" value="1"/>
</dbReference>
<dbReference type="AlphaFoldDB" id="A0A2S5GE43"/>